<evidence type="ECO:0000313" key="1">
    <source>
        <dbReference type="EMBL" id="MFC7080150.1"/>
    </source>
</evidence>
<evidence type="ECO:0000313" key="2">
    <source>
        <dbReference type="Proteomes" id="UP001596407"/>
    </source>
</evidence>
<accession>A0ABD5WKD3</accession>
<sequence>MTETDVSEAFGDSLVSTCRTALGDTLRTVVYFTPEAFDVLYLRSDLYAGDPKRVRDVKSRFVDNERLGFDSQETYRRLHEDSDAEPDIGEYEFTIRVFSDGFVSRVIVGDHGVLLTTDSMDIKSFEELAISLRKLLADESS</sequence>
<dbReference type="RefSeq" id="WP_276282025.1">
    <property type="nucleotide sequence ID" value="NZ_CP119809.1"/>
</dbReference>
<name>A0ABD5WKD3_9EURY</name>
<gene>
    <name evidence="1" type="ORF">ACFQJ6_08490</name>
</gene>
<proteinExistence type="predicted"/>
<dbReference type="Proteomes" id="UP001596407">
    <property type="component" value="Unassembled WGS sequence"/>
</dbReference>
<organism evidence="1 2">
    <name type="scientific">Halorussus caseinilyticus</name>
    <dbReference type="NCBI Taxonomy" id="3034025"/>
    <lineage>
        <taxon>Archaea</taxon>
        <taxon>Methanobacteriati</taxon>
        <taxon>Methanobacteriota</taxon>
        <taxon>Stenosarchaea group</taxon>
        <taxon>Halobacteria</taxon>
        <taxon>Halobacteriales</taxon>
        <taxon>Haladaptataceae</taxon>
        <taxon>Halorussus</taxon>
    </lineage>
</organism>
<dbReference type="Pfam" id="PF24366">
    <property type="entry name" value="DUF7522"/>
    <property type="match status" value="1"/>
</dbReference>
<dbReference type="InterPro" id="IPR055944">
    <property type="entry name" value="DUF7522"/>
</dbReference>
<keyword evidence="2" id="KW-1185">Reference proteome</keyword>
<protein>
    <submittedName>
        <fullName evidence="1">Uncharacterized protein</fullName>
    </submittedName>
</protein>
<dbReference type="GeneID" id="79303258"/>
<dbReference type="EMBL" id="JBHSZH010000005">
    <property type="protein sequence ID" value="MFC7080150.1"/>
    <property type="molecule type" value="Genomic_DNA"/>
</dbReference>
<dbReference type="AlphaFoldDB" id="A0ABD5WKD3"/>
<comment type="caution">
    <text evidence="1">The sequence shown here is derived from an EMBL/GenBank/DDBJ whole genome shotgun (WGS) entry which is preliminary data.</text>
</comment>
<reference evidence="1 2" key="1">
    <citation type="journal article" date="2019" name="Int. J. Syst. Evol. Microbiol.">
        <title>The Global Catalogue of Microorganisms (GCM) 10K type strain sequencing project: providing services to taxonomists for standard genome sequencing and annotation.</title>
        <authorList>
            <consortium name="The Broad Institute Genomics Platform"/>
            <consortium name="The Broad Institute Genome Sequencing Center for Infectious Disease"/>
            <person name="Wu L."/>
            <person name="Ma J."/>
        </authorList>
    </citation>
    <scope>NUCLEOTIDE SEQUENCE [LARGE SCALE GENOMIC DNA]</scope>
    <source>
        <strain evidence="1 2">DT72</strain>
    </source>
</reference>